<evidence type="ECO:0000313" key="4">
    <source>
        <dbReference type="Proteomes" id="UP000694255"/>
    </source>
</evidence>
<dbReference type="EMBL" id="JAGSYN010000051">
    <property type="protein sequence ID" value="KAG7665150.1"/>
    <property type="molecule type" value="Genomic_DNA"/>
</dbReference>
<accession>A0A8J5UZZ6</accession>
<dbReference type="Proteomes" id="UP000694255">
    <property type="component" value="Unassembled WGS sequence"/>
</dbReference>
<dbReference type="PANTHER" id="PTHR28256">
    <property type="entry name" value="RIBONUCLEASES P/MRP PROTEIN SUBUNIT POP7"/>
    <property type="match status" value="1"/>
</dbReference>
<dbReference type="GO" id="GO:0005655">
    <property type="term" value="C:nucleolar ribonuclease P complex"/>
    <property type="evidence" value="ECO:0007669"/>
    <property type="project" value="InterPro"/>
</dbReference>
<comment type="caution">
    <text evidence="3">The sequence shown here is derived from an EMBL/GenBank/DDBJ whole genome shotgun (WGS) entry which is preliminary data.</text>
</comment>
<dbReference type="Pfam" id="PF12328">
    <property type="entry name" value="Rpp20"/>
    <property type="match status" value="1"/>
</dbReference>
<dbReference type="GO" id="GO:0034965">
    <property type="term" value="P:intronic box C/D snoRNA processing"/>
    <property type="evidence" value="ECO:0007669"/>
    <property type="project" value="TreeGrafter"/>
</dbReference>
<dbReference type="GO" id="GO:0000171">
    <property type="term" value="F:ribonuclease MRP activity"/>
    <property type="evidence" value="ECO:0007669"/>
    <property type="project" value="TreeGrafter"/>
</dbReference>
<dbReference type="GO" id="GO:0001682">
    <property type="term" value="P:tRNA 5'-leader removal"/>
    <property type="evidence" value="ECO:0007669"/>
    <property type="project" value="InterPro"/>
</dbReference>
<organism evidence="3 4">
    <name type="scientific">[Candida] subhashii</name>
    <dbReference type="NCBI Taxonomy" id="561895"/>
    <lineage>
        <taxon>Eukaryota</taxon>
        <taxon>Fungi</taxon>
        <taxon>Dikarya</taxon>
        <taxon>Ascomycota</taxon>
        <taxon>Saccharomycotina</taxon>
        <taxon>Pichiomycetes</taxon>
        <taxon>Debaryomycetaceae</taxon>
        <taxon>Spathaspora</taxon>
    </lineage>
</organism>
<dbReference type="PANTHER" id="PTHR28256:SF1">
    <property type="entry name" value="RIBONUCLEASES P_MRP PROTEIN SUBUNIT POP7"/>
    <property type="match status" value="1"/>
</dbReference>
<dbReference type="GeneID" id="73468007"/>
<dbReference type="GO" id="GO:0003723">
    <property type="term" value="F:RNA binding"/>
    <property type="evidence" value="ECO:0007669"/>
    <property type="project" value="TreeGrafter"/>
</dbReference>
<proteinExistence type="predicted"/>
<name>A0A8J5UZZ6_9ASCO</name>
<dbReference type="GO" id="GO:0004526">
    <property type="term" value="F:ribonuclease P activity"/>
    <property type="evidence" value="ECO:0007669"/>
    <property type="project" value="TreeGrafter"/>
</dbReference>
<comment type="subcellular location">
    <subcellularLocation>
        <location evidence="1">Nucleus</location>
    </subcellularLocation>
</comment>
<dbReference type="GO" id="GO:0000294">
    <property type="term" value="P:nuclear-transcribed mRNA catabolic process, RNase MRP-dependent"/>
    <property type="evidence" value="ECO:0007669"/>
    <property type="project" value="TreeGrafter"/>
</dbReference>
<dbReference type="GO" id="GO:0006364">
    <property type="term" value="P:rRNA processing"/>
    <property type="evidence" value="ECO:0007669"/>
    <property type="project" value="TreeGrafter"/>
</dbReference>
<sequence>MGKRLQAKHLKHSPNLIPQTETQKASTFLVKSRTPYVSALKTITKQLEKFEKTSNIKKFQNLQYKRVKYITVKGMGKSIEKTLSILLNFQERYKVDILTGSVEVLDEFEMEKKEGEDVDDDEEGEKVYKKRMVSSVEGRIWLKRD</sequence>
<evidence type="ECO:0000256" key="1">
    <source>
        <dbReference type="ARBA" id="ARBA00004123"/>
    </source>
</evidence>
<keyword evidence="4" id="KW-1185">Reference proteome</keyword>
<dbReference type="AlphaFoldDB" id="A0A8J5UZZ6"/>
<dbReference type="RefSeq" id="XP_049265382.1">
    <property type="nucleotide sequence ID" value="XM_049404835.1"/>
</dbReference>
<dbReference type="InterPro" id="IPR014612">
    <property type="entry name" value="Pop7/Rpp20"/>
</dbReference>
<protein>
    <submittedName>
        <fullName evidence="3">Uncharacterized protein</fullName>
    </submittedName>
</protein>
<evidence type="ECO:0000256" key="2">
    <source>
        <dbReference type="ARBA" id="ARBA00023242"/>
    </source>
</evidence>
<dbReference type="OrthoDB" id="5416589at2759"/>
<keyword evidence="2" id="KW-0539">Nucleus</keyword>
<dbReference type="GO" id="GO:0000172">
    <property type="term" value="C:ribonuclease MRP complex"/>
    <property type="evidence" value="ECO:0007669"/>
    <property type="project" value="InterPro"/>
</dbReference>
<evidence type="ECO:0000313" key="3">
    <source>
        <dbReference type="EMBL" id="KAG7665150.1"/>
    </source>
</evidence>
<reference evidence="3 4" key="1">
    <citation type="journal article" date="2021" name="DNA Res.">
        <title>Genome analysis of Candida subhashii reveals its hybrid nature and dual mitochondrial genome conformations.</title>
        <authorList>
            <person name="Mixao V."/>
            <person name="Hegedusova E."/>
            <person name="Saus E."/>
            <person name="Pryszcz L.P."/>
            <person name="Cillingova A."/>
            <person name="Nosek J."/>
            <person name="Gabaldon T."/>
        </authorList>
    </citation>
    <scope>NUCLEOTIDE SEQUENCE [LARGE SCALE GENOMIC DNA]</scope>
    <source>
        <strain evidence="3 4">CBS 10753</strain>
    </source>
</reference>
<dbReference type="InterPro" id="IPR020241">
    <property type="entry name" value="RNase_P/MRP_Pop7_fungi"/>
</dbReference>
<gene>
    <name evidence="3" type="ORF">J8A68_001206</name>
</gene>